<gene>
    <name evidence="1" type="primary">Necator_chrX.g25610</name>
    <name evidence="1" type="ORF">RB195_025444</name>
</gene>
<reference evidence="1 2" key="1">
    <citation type="submission" date="2023-08" db="EMBL/GenBank/DDBJ databases">
        <title>A Necator americanus chromosomal reference genome.</title>
        <authorList>
            <person name="Ilik V."/>
            <person name="Petrzelkova K.J."/>
            <person name="Pardy F."/>
            <person name="Fuh T."/>
            <person name="Niatou-Singa F.S."/>
            <person name="Gouil Q."/>
            <person name="Baker L."/>
            <person name="Ritchie M.E."/>
            <person name="Jex A.R."/>
            <person name="Gazzola D."/>
            <person name="Li H."/>
            <person name="Toshio Fujiwara R."/>
            <person name="Zhan B."/>
            <person name="Aroian R.V."/>
            <person name="Pafco B."/>
            <person name="Schwarz E.M."/>
        </authorList>
    </citation>
    <scope>NUCLEOTIDE SEQUENCE [LARGE SCALE GENOMIC DNA]</scope>
    <source>
        <strain evidence="1 2">Aroian</strain>
        <tissue evidence="1">Whole animal</tissue>
    </source>
</reference>
<name>A0ABR1ESB6_NECAM</name>
<comment type="caution">
    <text evidence="1">The sequence shown here is derived from an EMBL/GenBank/DDBJ whole genome shotgun (WGS) entry which is preliminary data.</text>
</comment>
<evidence type="ECO:0000313" key="1">
    <source>
        <dbReference type="EMBL" id="KAK6765537.1"/>
    </source>
</evidence>
<keyword evidence="2" id="KW-1185">Reference proteome</keyword>
<evidence type="ECO:0000313" key="2">
    <source>
        <dbReference type="Proteomes" id="UP001303046"/>
    </source>
</evidence>
<dbReference type="EMBL" id="JAVFWL010000006">
    <property type="protein sequence ID" value="KAK6765537.1"/>
    <property type="molecule type" value="Genomic_DNA"/>
</dbReference>
<organism evidence="1 2">
    <name type="scientific">Necator americanus</name>
    <name type="common">Human hookworm</name>
    <dbReference type="NCBI Taxonomy" id="51031"/>
    <lineage>
        <taxon>Eukaryota</taxon>
        <taxon>Metazoa</taxon>
        <taxon>Ecdysozoa</taxon>
        <taxon>Nematoda</taxon>
        <taxon>Chromadorea</taxon>
        <taxon>Rhabditida</taxon>
        <taxon>Rhabditina</taxon>
        <taxon>Rhabditomorpha</taxon>
        <taxon>Strongyloidea</taxon>
        <taxon>Ancylostomatidae</taxon>
        <taxon>Bunostominae</taxon>
        <taxon>Necator</taxon>
    </lineage>
</organism>
<sequence>MIEKLHEGQQCEQAEFRKGFSTIAHIHTVSKLIEVSREYKMPLYLTFLDLNQPSGTKADRIGRNMWMHRSSAESAKDDFWCPFHTQESEHIRMHQLRLSGSGIEHDERAGQEETERIRAWKM</sequence>
<protein>
    <submittedName>
        <fullName evidence="1">Uncharacterized protein</fullName>
    </submittedName>
</protein>
<accession>A0ABR1ESB6</accession>
<dbReference type="Proteomes" id="UP001303046">
    <property type="component" value="Unassembled WGS sequence"/>
</dbReference>
<proteinExistence type="predicted"/>